<evidence type="ECO:0000256" key="1">
    <source>
        <dbReference type="ARBA" id="ARBA00004459"/>
    </source>
</evidence>
<keyword evidence="7" id="KW-1185">Reference proteome</keyword>
<protein>
    <recommendedName>
        <fullName evidence="3">Protein CyaE</fullName>
    </recommendedName>
</protein>
<reference evidence="6 8" key="3">
    <citation type="submission" date="2016-09" db="EMBL/GenBank/DDBJ databases">
        <authorList>
            <person name="Doonan J."/>
            <person name="Pachebat J.A."/>
            <person name="Golyshin P.N."/>
            <person name="Denman S."/>
            <person name="Mcdonald J.E."/>
        </authorList>
    </citation>
    <scope>NUCLEOTIDE SEQUENCE [LARGE SCALE GENOMIC DNA]</scope>
    <source>
        <strain evidence="6 8">FRB141</strain>
    </source>
</reference>
<dbReference type="InterPro" id="IPR003423">
    <property type="entry name" value="OMP_efflux"/>
</dbReference>
<gene>
    <name evidence="6" type="ORF">BIY26_16030</name>
    <name evidence="5" type="ORF">BN1221_03242</name>
</gene>
<dbReference type="GeneID" id="70905829"/>
<dbReference type="Proteomes" id="UP000285972">
    <property type="component" value="Unassembled WGS sequence"/>
</dbReference>
<organism evidence="5 7">
    <name type="scientific">Brenneria goodwinii</name>
    <dbReference type="NCBI Taxonomy" id="1109412"/>
    <lineage>
        <taxon>Bacteria</taxon>
        <taxon>Pseudomonadati</taxon>
        <taxon>Pseudomonadota</taxon>
        <taxon>Gammaproteobacteria</taxon>
        <taxon>Enterobacterales</taxon>
        <taxon>Pectobacteriaceae</taxon>
        <taxon>Brenneria</taxon>
    </lineage>
</organism>
<keyword evidence="3" id="KW-0204">Cytolysis</keyword>
<dbReference type="EMBL" id="CGIG01000001">
    <property type="protein sequence ID" value="CPR18496.1"/>
    <property type="molecule type" value="Genomic_DNA"/>
</dbReference>
<feature type="compositionally biased region" description="Low complexity" evidence="4">
    <location>
        <begin position="111"/>
        <end position="125"/>
    </location>
</feature>
<keyword evidence="3" id="KW-0998">Cell outer membrane</keyword>
<dbReference type="GO" id="GO:0031640">
    <property type="term" value="P:killing of cells of another organism"/>
    <property type="evidence" value="ECO:0007669"/>
    <property type="project" value="UniProtKB-KW"/>
</dbReference>
<keyword evidence="3" id="KW-0472">Membrane</keyword>
<dbReference type="Gene3D" id="1.20.1600.10">
    <property type="entry name" value="Outer membrane efflux proteins (OEP)"/>
    <property type="match status" value="1"/>
</dbReference>
<dbReference type="KEGG" id="bgj:AWC36_03430"/>
<dbReference type="RefSeq" id="WP_048638151.1">
    <property type="nucleotide sequence ID" value="NZ_CGIG01000001.1"/>
</dbReference>
<dbReference type="Pfam" id="PF02321">
    <property type="entry name" value="OEP"/>
    <property type="match status" value="2"/>
</dbReference>
<feature type="region of interest" description="Disordered" evidence="4">
    <location>
        <begin position="105"/>
        <end position="125"/>
    </location>
</feature>
<sequence length="470" mass="49830">MRNRQFIIVLFPLLLGGCVSLDPDYQRPDAPVPSAWPQSGAVKGTASDATKIPWRSAMVDPKLQQVIDLALSDNRDLRKALADIEAARAQYGVQRADLFPTVSAGVDGSRGRSLTSSSSSNSNATTISQSYSANLGVSAFELDLFGKTRSLTEAALETYLSTEAAAKTTQLTLIADTATAYITLATARSNLQLSQQTMQSALHSLEVTRNRQRNGVASGVDVAEAETVYQQARADVANYTTVVAQSKNALDLLAGRPVEESLLPAGLDDLTLAIAPVSAGIASSVLLQRPDVLEAEHTLKSANANIGAARAAFFPSLSLTASGGVSSSALSSLFSHGAGVWSLAPSVSLPIFDGGANRASLKYAEAQKKGYIASYEKAIQTAFQEVADALARKATIDEQLAAQRDYTAAAQRSYQLADKRYREGVDTYLNALDAQRTLYSARQTLISIEQTRLDNLVTLYNVLGGGAAAQ</sequence>
<name>A0A0G4JY15_9GAMM</name>
<dbReference type="PANTHER" id="PTHR30203">
    <property type="entry name" value="OUTER MEMBRANE CATION EFFLUX PROTEIN"/>
    <property type="match status" value="1"/>
</dbReference>
<reference evidence="5" key="1">
    <citation type="submission" date="2015-01" db="EMBL/GenBank/DDBJ databases">
        <authorList>
            <person name="Xiang T."/>
            <person name="Song Y."/>
            <person name="Huang L."/>
            <person name="Wang B."/>
            <person name="Wu P."/>
        </authorList>
    </citation>
    <scope>NUCLEOTIDE SEQUENCE [LARGE SCALE GENOMIC DNA]</scope>
    <source>
        <strain evidence="5">OBR1</strain>
    </source>
</reference>
<keyword evidence="3" id="KW-0813">Transport</keyword>
<dbReference type="STRING" id="1109412.BN1221_03242"/>
<evidence type="ECO:0000313" key="6">
    <source>
        <dbReference type="EMBL" id="RLM20354.1"/>
    </source>
</evidence>
<comment type="function">
    <text evidence="3">CyaE is necessary for transport of calmodulin-sensitive adenylate cyclase-hemolysin (cyclolysin).</text>
</comment>
<dbReference type="GO" id="GO:0009279">
    <property type="term" value="C:cell outer membrane"/>
    <property type="evidence" value="ECO:0007669"/>
    <property type="project" value="UniProtKB-SubCell"/>
</dbReference>
<keyword evidence="5" id="KW-0449">Lipoprotein</keyword>
<dbReference type="OrthoDB" id="9770517at2"/>
<evidence type="ECO:0000313" key="7">
    <source>
        <dbReference type="Proteomes" id="UP000044377"/>
    </source>
</evidence>
<dbReference type="PROSITE" id="PS51257">
    <property type="entry name" value="PROKAR_LIPOPROTEIN"/>
    <property type="match status" value="1"/>
</dbReference>
<reference evidence="7" key="2">
    <citation type="submission" date="2015-01" db="EMBL/GenBank/DDBJ databases">
        <authorList>
            <person name="Paterson Steve"/>
        </authorList>
    </citation>
    <scope>NUCLEOTIDE SEQUENCE [LARGE SCALE GENOMIC DNA]</scope>
    <source>
        <strain evidence="7">OBR1</strain>
    </source>
</reference>
<evidence type="ECO:0000256" key="3">
    <source>
        <dbReference type="PIRNR" id="PIRNR001892"/>
    </source>
</evidence>
<dbReference type="NCBIfam" id="TIGR01845">
    <property type="entry name" value="outer_NodT"/>
    <property type="match status" value="1"/>
</dbReference>
<dbReference type="GO" id="GO:0015562">
    <property type="term" value="F:efflux transmembrane transporter activity"/>
    <property type="evidence" value="ECO:0007669"/>
    <property type="project" value="InterPro"/>
</dbReference>
<dbReference type="Proteomes" id="UP000044377">
    <property type="component" value="Unassembled WGS sequence"/>
</dbReference>
<evidence type="ECO:0000313" key="8">
    <source>
        <dbReference type="Proteomes" id="UP000285972"/>
    </source>
</evidence>
<keyword evidence="3" id="KW-0354">Hemolysis</keyword>
<dbReference type="AlphaFoldDB" id="A0A0G4JY15"/>
<comment type="subcellular location">
    <subcellularLocation>
        <location evidence="1">Cell outer membrane</location>
        <topology evidence="1">Lipid-anchor</topology>
    </subcellularLocation>
    <subcellularLocation>
        <location evidence="3">Cell outer membrane</location>
        <topology evidence="3">Peripheral membrane protein</topology>
    </subcellularLocation>
</comment>
<evidence type="ECO:0000256" key="2">
    <source>
        <dbReference type="ARBA" id="ARBA00007613"/>
    </source>
</evidence>
<dbReference type="PANTHER" id="PTHR30203:SF32">
    <property type="entry name" value="CATION EFFLUX SYSTEM PROTEIN CUSC"/>
    <property type="match status" value="1"/>
</dbReference>
<dbReference type="InterPro" id="IPR010131">
    <property type="entry name" value="MdtP/NodT-like"/>
</dbReference>
<comment type="similarity">
    <text evidence="2 3">Belongs to the outer membrane factor (OMF) (TC 1.B.17) family.</text>
</comment>
<dbReference type="PIRSF" id="PIRSF001892">
    <property type="entry name" value="CyaE"/>
    <property type="match status" value="1"/>
</dbReference>
<proteinExistence type="inferred from homology"/>
<accession>A0A0G4JY15</accession>
<evidence type="ECO:0000256" key="4">
    <source>
        <dbReference type="SAM" id="MobiDB-lite"/>
    </source>
</evidence>
<dbReference type="Gene3D" id="2.20.200.10">
    <property type="entry name" value="Outer membrane efflux proteins (OEP)"/>
    <property type="match status" value="1"/>
</dbReference>
<dbReference type="SUPFAM" id="SSF56954">
    <property type="entry name" value="Outer membrane efflux proteins (OEP)"/>
    <property type="match status" value="1"/>
</dbReference>
<evidence type="ECO:0000313" key="5">
    <source>
        <dbReference type="EMBL" id="CPR18496.1"/>
    </source>
</evidence>
<dbReference type="EMBL" id="MJLX01000048">
    <property type="protein sequence ID" value="RLM20354.1"/>
    <property type="molecule type" value="Genomic_DNA"/>
</dbReference>
<dbReference type="InterPro" id="IPR028351">
    <property type="entry name" value="CyaE"/>
</dbReference>